<comment type="caution">
    <text evidence="1">The sequence shown here is derived from an EMBL/GenBank/DDBJ whole genome shotgun (WGS) entry which is preliminary data.</text>
</comment>
<gene>
    <name evidence="1" type="ORF">ADU59_12975</name>
</gene>
<dbReference type="InterPro" id="IPR011660">
    <property type="entry name" value="VapB-like"/>
</dbReference>
<dbReference type="Pfam" id="PF07704">
    <property type="entry name" value="PSK_trans_fac"/>
    <property type="match status" value="1"/>
</dbReference>
<name>A0A1C7P2G4_9HYPH</name>
<proteinExistence type="predicted"/>
<dbReference type="EMBL" id="LGLV01000007">
    <property type="protein sequence ID" value="OBZ95463.1"/>
    <property type="molecule type" value="Genomic_DNA"/>
</dbReference>
<dbReference type="RefSeq" id="WP_068954517.1">
    <property type="nucleotide sequence ID" value="NZ_LGLV01000007.1"/>
</dbReference>
<evidence type="ECO:0000313" key="2">
    <source>
        <dbReference type="Proteomes" id="UP000093111"/>
    </source>
</evidence>
<keyword evidence="2" id="KW-1185">Reference proteome</keyword>
<dbReference type="STRING" id="1612624.ADU59_12975"/>
<organism evidence="1 2">
    <name type="scientific">Pararhizobium polonicum</name>
    <dbReference type="NCBI Taxonomy" id="1612624"/>
    <lineage>
        <taxon>Bacteria</taxon>
        <taxon>Pseudomonadati</taxon>
        <taxon>Pseudomonadota</taxon>
        <taxon>Alphaproteobacteria</taxon>
        <taxon>Hyphomicrobiales</taxon>
        <taxon>Rhizobiaceae</taxon>
        <taxon>Rhizobium/Agrobacterium group</taxon>
        <taxon>Pararhizobium</taxon>
    </lineage>
</organism>
<sequence>MTLQIRDERARDLAQQLAARRNVTMTAAVIQALEGELRRDSEKELLADRIARIAADLANQAGPNRKTIGKEEIDAMWGHS</sequence>
<dbReference type="AlphaFoldDB" id="A0A1C7P2G4"/>
<protein>
    <submittedName>
        <fullName evidence="1">Transcriptional regulator</fullName>
    </submittedName>
</protein>
<reference evidence="1 2" key="1">
    <citation type="journal article" date="2016" name="Syst. Appl. Microbiol.">
        <title>Pararhizobium polonicum sp. nov. isolated from tumors on stone fruit rootstocks.</title>
        <authorList>
            <person name="Pulawska J."/>
            <person name="Kuzmanovic N."/>
            <person name="Willems A."/>
            <person name="Pothier J.F."/>
        </authorList>
    </citation>
    <scope>NUCLEOTIDE SEQUENCE [LARGE SCALE GENOMIC DNA]</scope>
    <source>
        <strain evidence="1 2">F5.1</strain>
    </source>
</reference>
<dbReference type="Proteomes" id="UP000093111">
    <property type="component" value="Unassembled WGS sequence"/>
</dbReference>
<evidence type="ECO:0000313" key="1">
    <source>
        <dbReference type="EMBL" id="OBZ95463.1"/>
    </source>
</evidence>
<accession>A0A1C7P2G4</accession>